<comment type="similarity">
    <text evidence="6">Belongs to the KhpB RNA-binding protein family.</text>
</comment>
<dbReference type="InterPro" id="IPR038008">
    <property type="entry name" value="Jag_KH"/>
</dbReference>
<dbReference type="InterPro" id="IPR032782">
    <property type="entry name" value="KhpB_N"/>
</dbReference>
<evidence type="ECO:0000256" key="3">
    <source>
        <dbReference type="ARBA" id="ARBA00022960"/>
    </source>
</evidence>
<dbReference type="CDD" id="cd02414">
    <property type="entry name" value="KH-II_Jag"/>
    <property type="match status" value="1"/>
</dbReference>
<evidence type="ECO:0000256" key="5">
    <source>
        <dbReference type="ARBA" id="ARBA00023316"/>
    </source>
</evidence>
<sequence>MREITASGQTVEEAKENALRQLGLTDEQVNFEVIDEGKKGLLGLFGSKRAYVKAQEKIDLAKIGEQFLKSVSLEMGVEVEVKVQNNGDELVYELVGDKIGLLIGKRGQTLNALQYLTHLAVNKADSSQYVTVVVDAENYRDRRKETLYQLAEKLASKASRTGEEVKIEPMPSFERKMIHTALHDHSDVSTHSEGKDPNRYIVIKPIK</sequence>
<dbReference type="Pfam" id="PF14804">
    <property type="entry name" value="Jag_N"/>
    <property type="match status" value="1"/>
</dbReference>
<evidence type="ECO:0000313" key="8">
    <source>
        <dbReference type="EMBL" id="MFD2638475.1"/>
    </source>
</evidence>
<evidence type="ECO:0000256" key="4">
    <source>
        <dbReference type="ARBA" id="ARBA00023186"/>
    </source>
</evidence>
<evidence type="ECO:0000256" key="6">
    <source>
        <dbReference type="HAMAP-Rule" id="MF_00867"/>
    </source>
</evidence>
<proteinExistence type="inferred from homology"/>
<dbReference type="Pfam" id="PF13083">
    <property type="entry name" value="KH_KhpA-B"/>
    <property type="match status" value="1"/>
</dbReference>
<evidence type="ECO:0000259" key="7">
    <source>
        <dbReference type="PROSITE" id="PS51061"/>
    </source>
</evidence>
<keyword evidence="5 6" id="KW-0961">Cell wall biogenesis/degradation</keyword>
<dbReference type="SUPFAM" id="SSF82708">
    <property type="entry name" value="R3H domain"/>
    <property type="match status" value="1"/>
</dbReference>
<dbReference type="InterPro" id="IPR039247">
    <property type="entry name" value="KhpB"/>
</dbReference>
<dbReference type="InterPro" id="IPR034079">
    <property type="entry name" value="R3H_KhpB"/>
</dbReference>
<name>A0ABW5Q9U8_9BACI</name>
<comment type="caution">
    <text evidence="8">The sequence shown here is derived from an EMBL/GenBank/DDBJ whole genome shotgun (WGS) entry which is preliminary data.</text>
</comment>
<dbReference type="InterPro" id="IPR001374">
    <property type="entry name" value="R3H_dom"/>
</dbReference>
<keyword evidence="4 6" id="KW-0143">Chaperone</keyword>
<evidence type="ECO:0000256" key="2">
    <source>
        <dbReference type="ARBA" id="ARBA00022884"/>
    </source>
</evidence>
<dbReference type="SMART" id="SM00322">
    <property type="entry name" value="KH"/>
    <property type="match status" value="1"/>
</dbReference>
<evidence type="ECO:0000313" key="9">
    <source>
        <dbReference type="Proteomes" id="UP001597452"/>
    </source>
</evidence>
<keyword evidence="9" id="KW-1185">Reference proteome</keyword>
<dbReference type="EMBL" id="JBHUMZ010000017">
    <property type="protein sequence ID" value="MFD2638475.1"/>
    <property type="molecule type" value="Genomic_DNA"/>
</dbReference>
<comment type="domain">
    <text evidence="6">Has an N-terminal Jag-N domain and 2 RNA-binding domains (KH and R3H).</text>
</comment>
<protein>
    <recommendedName>
        <fullName evidence="6">RNA-binding protein KhpB</fullName>
    </recommendedName>
    <alternativeName>
        <fullName evidence="6">RNA-binding protein EloR</fullName>
    </alternativeName>
</protein>
<keyword evidence="2 6" id="KW-0694">RNA-binding</keyword>
<comment type="function">
    <text evidence="6">A probable RNA chaperone. Forms a complex with KhpA which binds to cellular RNA and controls its expression. Plays a role in peptidoglycan (PG) homeostasis and cell length regulation.</text>
</comment>
<dbReference type="InterPro" id="IPR004087">
    <property type="entry name" value="KH_dom"/>
</dbReference>
<dbReference type="Gene3D" id="3.30.1370.50">
    <property type="entry name" value="R3H-like domain"/>
    <property type="match status" value="1"/>
</dbReference>
<dbReference type="NCBIfam" id="NF041568">
    <property type="entry name" value="Jag_EloR"/>
    <property type="match status" value="1"/>
</dbReference>
<dbReference type="PANTHER" id="PTHR35800">
    <property type="entry name" value="PROTEIN JAG"/>
    <property type="match status" value="1"/>
</dbReference>
<dbReference type="CDD" id="cd02644">
    <property type="entry name" value="R3H_jag"/>
    <property type="match status" value="1"/>
</dbReference>
<dbReference type="SMART" id="SM00393">
    <property type="entry name" value="R3H"/>
    <property type="match status" value="1"/>
</dbReference>
<dbReference type="Proteomes" id="UP001597452">
    <property type="component" value="Unassembled WGS sequence"/>
</dbReference>
<gene>
    <name evidence="8" type="primary">jag</name>
    <name evidence="6" type="synonym">eloR</name>
    <name evidence="6" type="synonym">khpB</name>
    <name evidence="8" type="ORF">ACFSW4_06345</name>
</gene>
<dbReference type="InterPro" id="IPR015946">
    <property type="entry name" value="KH_dom-like_a/b"/>
</dbReference>
<dbReference type="Gene3D" id="3.30.300.20">
    <property type="match status" value="1"/>
</dbReference>
<dbReference type="HAMAP" id="MF_00867">
    <property type="entry name" value="KhpB"/>
    <property type="match status" value="1"/>
</dbReference>
<evidence type="ECO:0000256" key="1">
    <source>
        <dbReference type="ARBA" id="ARBA00022490"/>
    </source>
</evidence>
<feature type="region of interest" description="Jag_N domain" evidence="6">
    <location>
        <begin position="5"/>
        <end position="55"/>
    </location>
</feature>
<organism evidence="8 9">
    <name type="scientific">Piscibacillus salipiscarius</name>
    <dbReference type="NCBI Taxonomy" id="299480"/>
    <lineage>
        <taxon>Bacteria</taxon>
        <taxon>Bacillati</taxon>
        <taxon>Bacillota</taxon>
        <taxon>Bacilli</taxon>
        <taxon>Bacillales</taxon>
        <taxon>Bacillaceae</taxon>
        <taxon>Piscibacillus</taxon>
    </lineage>
</organism>
<dbReference type="InterPro" id="IPR036867">
    <property type="entry name" value="R3H_dom_sf"/>
</dbReference>
<keyword evidence="3 6" id="KW-0133">Cell shape</keyword>
<accession>A0ABW5Q9U8</accession>
<dbReference type="SMART" id="SM01245">
    <property type="entry name" value="Jag_N"/>
    <property type="match status" value="1"/>
</dbReference>
<dbReference type="Gene3D" id="3.30.30.80">
    <property type="entry name" value="probable RNA-binding protein from clostridium symbiosum atcc 14940"/>
    <property type="match status" value="1"/>
</dbReference>
<dbReference type="PROSITE" id="PS51061">
    <property type="entry name" value="R3H"/>
    <property type="match status" value="1"/>
</dbReference>
<reference evidence="9" key="1">
    <citation type="journal article" date="2019" name="Int. J. Syst. Evol. Microbiol.">
        <title>The Global Catalogue of Microorganisms (GCM) 10K type strain sequencing project: providing services to taxonomists for standard genome sequencing and annotation.</title>
        <authorList>
            <consortium name="The Broad Institute Genomics Platform"/>
            <consortium name="The Broad Institute Genome Sequencing Center for Infectious Disease"/>
            <person name="Wu L."/>
            <person name="Ma J."/>
        </authorList>
    </citation>
    <scope>NUCLEOTIDE SEQUENCE [LARGE SCALE GENOMIC DNA]</scope>
    <source>
        <strain evidence="9">TISTR 1571</strain>
    </source>
</reference>
<dbReference type="RefSeq" id="WP_377328171.1">
    <property type="nucleotide sequence ID" value="NZ_JBHUMZ010000017.1"/>
</dbReference>
<feature type="domain" description="R3H" evidence="7">
    <location>
        <begin position="141"/>
        <end position="207"/>
    </location>
</feature>
<comment type="subunit">
    <text evidence="6">Forms a complex with KhpA.</text>
</comment>
<dbReference type="PANTHER" id="PTHR35800:SF1">
    <property type="entry name" value="RNA-BINDING PROTEIN KHPB"/>
    <property type="match status" value="1"/>
</dbReference>
<dbReference type="InterPro" id="IPR038247">
    <property type="entry name" value="Jag_N_dom_sf"/>
</dbReference>
<comment type="subcellular location">
    <subcellularLocation>
        <location evidence="6">Cytoplasm</location>
    </subcellularLocation>
</comment>
<keyword evidence="1 6" id="KW-0963">Cytoplasm</keyword>
<dbReference type="Pfam" id="PF01424">
    <property type="entry name" value="R3H"/>
    <property type="match status" value="1"/>
</dbReference>